<evidence type="ECO:0000256" key="1">
    <source>
        <dbReference type="SAM" id="MobiDB-lite"/>
    </source>
</evidence>
<proteinExistence type="predicted"/>
<accession>A0A9W9YKI4</accession>
<feature type="region of interest" description="Disordered" evidence="1">
    <location>
        <begin position="193"/>
        <end position="284"/>
    </location>
</feature>
<feature type="compositionally biased region" description="Basic and acidic residues" evidence="1">
    <location>
        <begin position="193"/>
        <end position="204"/>
    </location>
</feature>
<protein>
    <submittedName>
        <fullName evidence="2">E3 ubiquitin-protein ligase huwe1</fullName>
        <ecNumber evidence="2">2.3.2.26</ecNumber>
    </submittedName>
</protein>
<gene>
    <name evidence="2" type="primary">HUWE1_9</name>
    <name evidence="2" type="ORF">OS493_033165</name>
</gene>
<keyword evidence="2" id="KW-0808">Transferase</keyword>
<evidence type="ECO:0000313" key="3">
    <source>
        <dbReference type="Proteomes" id="UP001163046"/>
    </source>
</evidence>
<dbReference type="GO" id="GO:0061630">
    <property type="term" value="F:ubiquitin protein ligase activity"/>
    <property type="evidence" value="ECO:0007669"/>
    <property type="project" value="UniProtKB-EC"/>
</dbReference>
<feature type="compositionally biased region" description="Polar residues" evidence="1">
    <location>
        <begin position="244"/>
        <end position="255"/>
    </location>
</feature>
<feature type="compositionally biased region" description="Polar residues" evidence="1">
    <location>
        <begin position="269"/>
        <end position="280"/>
    </location>
</feature>
<reference evidence="2" key="1">
    <citation type="submission" date="2023-01" db="EMBL/GenBank/DDBJ databases">
        <title>Genome assembly of the deep-sea coral Lophelia pertusa.</title>
        <authorList>
            <person name="Herrera S."/>
            <person name="Cordes E."/>
        </authorList>
    </citation>
    <scope>NUCLEOTIDE SEQUENCE</scope>
    <source>
        <strain evidence="2">USNM1676648</strain>
        <tissue evidence="2">Polyp</tissue>
    </source>
</reference>
<dbReference type="OrthoDB" id="10067380at2759"/>
<evidence type="ECO:0000313" key="2">
    <source>
        <dbReference type="EMBL" id="KAJ7352899.1"/>
    </source>
</evidence>
<dbReference type="AlphaFoldDB" id="A0A9W9YKI4"/>
<dbReference type="Proteomes" id="UP001163046">
    <property type="component" value="Unassembled WGS sequence"/>
</dbReference>
<keyword evidence="2" id="KW-0012">Acyltransferase</keyword>
<keyword evidence="3" id="KW-1185">Reference proteome</keyword>
<dbReference type="EMBL" id="MU827344">
    <property type="protein sequence ID" value="KAJ7352899.1"/>
    <property type="molecule type" value="Genomic_DNA"/>
</dbReference>
<sequence length="305" mass="32857">MVQAPVAEPVMQSLNTGEALSMTAPEESVTAHHMTVHTPGSETESVASSLIVERSSEAGGEPHEVESLDSGSVDEPLSHPGMVEPMIVEANSEDNTLLTTTTAATAAKDIPESQKVSMVQESHLRLVVNVLTSGMCSEEGLEDATTLLLQVSRLNPQTRDSVLDLLLEGARRIGETLQQNIAVLLNELIEHNRNAPQRDEPEPKKGKRPASLVLPTAPRRPTRGGHQAGWATMPGGTRARRQQQNRQVSLRSSFTIHAHTDVQDVQPGATAQGTEGDSTAQGGGEEVCVWNNIVKNKNVTEKRWV</sequence>
<name>A0A9W9YKI4_9CNID</name>
<feature type="compositionally biased region" description="Basic and acidic residues" evidence="1">
    <location>
        <begin position="54"/>
        <end position="66"/>
    </location>
</feature>
<feature type="region of interest" description="Disordered" evidence="1">
    <location>
        <begin position="23"/>
        <end position="79"/>
    </location>
</feature>
<dbReference type="EC" id="2.3.2.26" evidence="2"/>
<organism evidence="2 3">
    <name type="scientific">Desmophyllum pertusum</name>
    <dbReference type="NCBI Taxonomy" id="174260"/>
    <lineage>
        <taxon>Eukaryota</taxon>
        <taxon>Metazoa</taxon>
        <taxon>Cnidaria</taxon>
        <taxon>Anthozoa</taxon>
        <taxon>Hexacorallia</taxon>
        <taxon>Scleractinia</taxon>
        <taxon>Caryophylliina</taxon>
        <taxon>Caryophylliidae</taxon>
        <taxon>Desmophyllum</taxon>
    </lineage>
</organism>
<comment type="caution">
    <text evidence="2">The sequence shown here is derived from an EMBL/GenBank/DDBJ whole genome shotgun (WGS) entry which is preliminary data.</text>
</comment>
<feature type="compositionally biased region" description="Polar residues" evidence="1">
    <location>
        <begin position="38"/>
        <end position="48"/>
    </location>
</feature>